<protein>
    <recommendedName>
        <fullName evidence="5">sphingomyelin phosphodiesterase</fullName>
        <ecNumber evidence="5">3.1.4.12</ecNumber>
    </recommendedName>
</protein>
<dbReference type="GO" id="GO:0004767">
    <property type="term" value="F:sphingomyelin phosphodiesterase activity"/>
    <property type="evidence" value="ECO:0007669"/>
    <property type="project" value="UniProtKB-EC"/>
</dbReference>
<dbReference type="EC" id="3.1.4.12" evidence="5"/>
<evidence type="ECO:0000256" key="7">
    <source>
        <dbReference type="ARBA" id="ARBA00022723"/>
    </source>
</evidence>
<dbReference type="InterPro" id="IPR038772">
    <property type="entry name" value="Sph/SMPD2-like"/>
</dbReference>
<organism evidence="16">
    <name type="scientific">Clastoptera arizonana</name>
    <name type="common">Arizona spittle bug</name>
    <dbReference type="NCBI Taxonomy" id="38151"/>
    <lineage>
        <taxon>Eukaryota</taxon>
        <taxon>Metazoa</taxon>
        <taxon>Ecdysozoa</taxon>
        <taxon>Arthropoda</taxon>
        <taxon>Hexapoda</taxon>
        <taxon>Insecta</taxon>
        <taxon>Pterygota</taxon>
        <taxon>Neoptera</taxon>
        <taxon>Paraneoptera</taxon>
        <taxon>Hemiptera</taxon>
        <taxon>Auchenorrhyncha</taxon>
        <taxon>Cercopoidea</taxon>
        <taxon>Clastopteridae</taxon>
        <taxon>Clastoptera</taxon>
    </lineage>
</organism>
<evidence type="ECO:0000313" key="16">
    <source>
        <dbReference type="EMBL" id="JAS32789.1"/>
    </source>
</evidence>
<dbReference type="InterPro" id="IPR005135">
    <property type="entry name" value="Endo/exonuclease/phosphatase"/>
</dbReference>
<evidence type="ECO:0000256" key="9">
    <source>
        <dbReference type="ARBA" id="ARBA00022842"/>
    </source>
</evidence>
<dbReference type="InterPro" id="IPR036691">
    <property type="entry name" value="Endo/exonu/phosph_ase_sf"/>
</dbReference>
<proteinExistence type="inferred from homology"/>
<evidence type="ECO:0000256" key="1">
    <source>
        <dbReference type="ARBA" id="ARBA00004141"/>
    </source>
</evidence>
<reference evidence="16" key="1">
    <citation type="submission" date="2015-12" db="EMBL/GenBank/DDBJ databases">
        <title>De novo transcriptome assembly of four potential Pierce s Disease insect vectors from Arizona vineyards.</title>
        <authorList>
            <person name="Tassone E.E."/>
        </authorList>
    </citation>
    <scope>NUCLEOTIDE SEQUENCE</scope>
</reference>
<gene>
    <name evidence="16" type="ORF">g.15437</name>
</gene>
<comment type="pathway">
    <text evidence="3">Sphingolipid metabolism.</text>
</comment>
<evidence type="ECO:0000256" key="10">
    <source>
        <dbReference type="ARBA" id="ARBA00022919"/>
    </source>
</evidence>
<name>A0A1B6E4I2_9HEMI</name>
<dbReference type="PANTHER" id="PTHR16320">
    <property type="entry name" value="SPHINGOMYELINASE FAMILY MEMBER"/>
    <property type="match status" value="1"/>
</dbReference>
<evidence type="ECO:0000256" key="4">
    <source>
        <dbReference type="ARBA" id="ARBA00006335"/>
    </source>
</evidence>
<keyword evidence="10" id="KW-0746">Sphingolipid metabolism</keyword>
<dbReference type="PANTHER" id="PTHR16320:SF24">
    <property type="entry name" value="PHOSPHODIESTERASE, PUTATIVE-RELATED"/>
    <property type="match status" value="1"/>
</dbReference>
<dbReference type="Gene3D" id="3.60.10.10">
    <property type="entry name" value="Endonuclease/exonuclease/phosphatase"/>
    <property type="match status" value="1"/>
</dbReference>
<evidence type="ECO:0000259" key="15">
    <source>
        <dbReference type="Pfam" id="PF03372"/>
    </source>
</evidence>
<comment type="similarity">
    <text evidence="4">Belongs to the neutral sphingomyelinase family.</text>
</comment>
<evidence type="ECO:0000256" key="14">
    <source>
        <dbReference type="SAM" id="Phobius"/>
    </source>
</evidence>
<comment type="pathway">
    <text evidence="2">Lipid metabolism; sphingolipid metabolism.</text>
</comment>
<dbReference type="SUPFAM" id="SSF56219">
    <property type="entry name" value="DNase I-like"/>
    <property type="match status" value="1"/>
</dbReference>
<evidence type="ECO:0000256" key="13">
    <source>
        <dbReference type="ARBA" id="ARBA00023136"/>
    </source>
</evidence>
<keyword evidence="7" id="KW-0479">Metal-binding</keyword>
<keyword evidence="9" id="KW-0460">Magnesium</keyword>
<feature type="transmembrane region" description="Helical" evidence="14">
    <location>
        <begin position="352"/>
        <end position="371"/>
    </location>
</feature>
<evidence type="ECO:0000256" key="8">
    <source>
        <dbReference type="ARBA" id="ARBA00022801"/>
    </source>
</evidence>
<dbReference type="GO" id="GO:0006665">
    <property type="term" value="P:sphingolipid metabolic process"/>
    <property type="evidence" value="ECO:0007669"/>
    <property type="project" value="UniProtKB-KW"/>
</dbReference>
<keyword evidence="8" id="KW-0378">Hydrolase</keyword>
<dbReference type="GO" id="GO:0016020">
    <property type="term" value="C:membrane"/>
    <property type="evidence" value="ECO:0007669"/>
    <property type="project" value="UniProtKB-SubCell"/>
</dbReference>
<keyword evidence="13 14" id="KW-0472">Membrane</keyword>
<dbReference type="Pfam" id="PF03372">
    <property type="entry name" value="Exo_endo_phos"/>
    <property type="match status" value="1"/>
</dbReference>
<keyword evidence="6 14" id="KW-0812">Transmembrane</keyword>
<sequence>MNGELYISVLTLNCWGILSVSKDRYDRIQAIAKFLKTGRFDIICLQELWLENDFNVIKEEVSKVLPHSHYFHSGVLGSGLCIFSRWPFEAIIFHQWSLNGYIHKIFHGDWFGGKGVGLCRIKAQGVHVNIYTTHLHAQYNIDDDEYLAHRAVQAFDTAQFVRLTSDAAHISILAGDLNTQPEELCHQLILHTAQLFDAYDAHTDDSEIGTYACSRNSYADTKAVANNPFGERIDHIFYRAGLGAEVKLEAYLMPLEERVPDCNFSYSDHEAISAKFKVITTSNHAVPDCFIKNKEELQSTLDRGLNVLSEAQQRLYWDKICYWSVTTALILGIITISIFSDFPQNYACFYQIMLVIFTCLIIFCSFMATVWNQIELNGLLSTHKTMQALLNHVITYQSEPTNDYIIKSDDTFQNEEENQVHKRSKYTQGQEHVKMMLQEI</sequence>
<keyword evidence="11 14" id="KW-1133">Transmembrane helix</keyword>
<evidence type="ECO:0000256" key="6">
    <source>
        <dbReference type="ARBA" id="ARBA00022692"/>
    </source>
</evidence>
<dbReference type="GO" id="GO:0046872">
    <property type="term" value="F:metal ion binding"/>
    <property type="evidence" value="ECO:0007669"/>
    <property type="project" value="UniProtKB-KW"/>
</dbReference>
<dbReference type="AlphaFoldDB" id="A0A1B6E4I2"/>
<evidence type="ECO:0000256" key="11">
    <source>
        <dbReference type="ARBA" id="ARBA00022989"/>
    </source>
</evidence>
<dbReference type="EMBL" id="GEDC01004509">
    <property type="protein sequence ID" value="JAS32789.1"/>
    <property type="molecule type" value="Transcribed_RNA"/>
</dbReference>
<evidence type="ECO:0000256" key="2">
    <source>
        <dbReference type="ARBA" id="ARBA00004760"/>
    </source>
</evidence>
<keyword evidence="12" id="KW-0443">Lipid metabolism</keyword>
<comment type="subcellular location">
    <subcellularLocation>
        <location evidence="1">Membrane</location>
        <topology evidence="1">Multi-pass membrane protein</topology>
    </subcellularLocation>
</comment>
<feature type="transmembrane region" description="Helical" evidence="14">
    <location>
        <begin position="320"/>
        <end position="340"/>
    </location>
</feature>
<feature type="domain" description="Endonuclease/exonuclease/phosphatase" evidence="15">
    <location>
        <begin position="10"/>
        <end position="245"/>
    </location>
</feature>
<accession>A0A1B6E4I2</accession>
<evidence type="ECO:0000256" key="5">
    <source>
        <dbReference type="ARBA" id="ARBA00012369"/>
    </source>
</evidence>
<evidence type="ECO:0000256" key="3">
    <source>
        <dbReference type="ARBA" id="ARBA00004991"/>
    </source>
</evidence>
<evidence type="ECO:0000256" key="12">
    <source>
        <dbReference type="ARBA" id="ARBA00023098"/>
    </source>
</evidence>